<evidence type="ECO:0000256" key="4">
    <source>
        <dbReference type="ARBA" id="ARBA00022840"/>
    </source>
</evidence>
<dbReference type="SUPFAM" id="SSF50331">
    <property type="entry name" value="MOP-like"/>
    <property type="match status" value="1"/>
</dbReference>
<evidence type="ECO:0000256" key="3">
    <source>
        <dbReference type="ARBA" id="ARBA00022741"/>
    </source>
</evidence>
<sequence>MSQLVLSQINKVYDGNVHAVKRLSLSVEKGEIIALLGSSGCGKTSTLRMIAGFEAATTGSITLAGREIQTLPPAQRGVAMAFEGYSLYPPLSVQDNIGFALKSSGLSREAINQRINELATLLAIEDILDAYPSSLSGGQQQRVSLARALARDADLFLLDEPMGQLEPRLRTLLRGHIKHYLKSRGLTAILVTHDQTEANALADRIAVMEGGELMQYATPATLKASPANRFVGTFIGEPPMNLLPVFVKNDGDSLLIDLGRSGGVYTIQCDKANFTPALCEYLCQRGELMMGFRPYAVQLTDTGLSGRVLANQWLGDQTHFSIRIAEHSLIAISHERSPLRPGDDARVQIDQRQLHFFDPLSGSRLTESSCSASSHHSGRA</sequence>
<dbReference type="SMART" id="SM00382">
    <property type="entry name" value="AAA"/>
    <property type="match status" value="1"/>
</dbReference>
<reference evidence="9" key="1">
    <citation type="submission" date="2017-02" db="EMBL/GenBank/DDBJ databases">
        <authorList>
            <person name="Varghese N."/>
            <person name="Submissions S."/>
        </authorList>
    </citation>
    <scope>NUCLEOTIDE SEQUENCE [LARGE SCALE GENOMIC DNA]</scope>
    <source>
        <strain evidence="9">DSM 22720</strain>
    </source>
</reference>
<dbReference type="PROSITE" id="PS50893">
    <property type="entry name" value="ABC_TRANSPORTER_2"/>
    <property type="match status" value="1"/>
</dbReference>
<dbReference type="FunFam" id="3.40.50.300:FF:000042">
    <property type="entry name" value="Maltose/maltodextrin ABC transporter, ATP-binding protein"/>
    <property type="match status" value="1"/>
</dbReference>
<evidence type="ECO:0000256" key="5">
    <source>
        <dbReference type="ARBA" id="ARBA00022967"/>
    </source>
</evidence>
<gene>
    <name evidence="8" type="ORF">SAMN02745132_01409</name>
</gene>
<dbReference type="RefSeq" id="WP_078751836.1">
    <property type="nucleotide sequence ID" value="NZ_FUXU01000012.1"/>
</dbReference>
<name>A0A1T4UCK1_9GAMM</name>
<dbReference type="AlphaFoldDB" id="A0A1T4UCK1"/>
<evidence type="ECO:0000259" key="7">
    <source>
        <dbReference type="PROSITE" id="PS50893"/>
    </source>
</evidence>
<keyword evidence="9" id="KW-1185">Reference proteome</keyword>
<dbReference type="InterPro" id="IPR003593">
    <property type="entry name" value="AAA+_ATPase"/>
</dbReference>
<evidence type="ECO:0000313" key="8">
    <source>
        <dbReference type="EMBL" id="SKA50434.1"/>
    </source>
</evidence>
<proteinExistence type="predicted"/>
<evidence type="ECO:0000256" key="2">
    <source>
        <dbReference type="ARBA" id="ARBA00022475"/>
    </source>
</evidence>
<dbReference type="PANTHER" id="PTHR43875:SF15">
    <property type="entry name" value="TREHALOSE IMPORT ATP-BINDING PROTEIN SUGC"/>
    <property type="match status" value="1"/>
</dbReference>
<keyword evidence="6" id="KW-0472">Membrane</keyword>
<dbReference type="InterPro" id="IPR003439">
    <property type="entry name" value="ABC_transporter-like_ATP-bd"/>
</dbReference>
<evidence type="ECO:0000256" key="6">
    <source>
        <dbReference type="ARBA" id="ARBA00023136"/>
    </source>
</evidence>
<dbReference type="EMBL" id="FUXU01000012">
    <property type="protein sequence ID" value="SKA50434.1"/>
    <property type="molecule type" value="Genomic_DNA"/>
</dbReference>
<keyword evidence="3" id="KW-0547">Nucleotide-binding</keyword>
<accession>A0A1T4UCK1</accession>
<dbReference type="SUPFAM" id="SSF52540">
    <property type="entry name" value="P-loop containing nucleoside triphosphate hydrolases"/>
    <property type="match status" value="1"/>
</dbReference>
<dbReference type="InterPro" id="IPR047641">
    <property type="entry name" value="ABC_transpr_MalK/UgpC-like"/>
</dbReference>
<evidence type="ECO:0000313" key="9">
    <source>
        <dbReference type="Proteomes" id="UP000190162"/>
    </source>
</evidence>
<feature type="domain" description="ABC transporter" evidence="7">
    <location>
        <begin position="4"/>
        <end position="235"/>
    </location>
</feature>
<keyword evidence="4 8" id="KW-0067">ATP-binding</keyword>
<dbReference type="InterPro" id="IPR013611">
    <property type="entry name" value="Transp-assoc_OB_typ2"/>
</dbReference>
<dbReference type="Proteomes" id="UP000190162">
    <property type="component" value="Unassembled WGS sequence"/>
</dbReference>
<evidence type="ECO:0000256" key="1">
    <source>
        <dbReference type="ARBA" id="ARBA00022448"/>
    </source>
</evidence>
<dbReference type="CDD" id="cd03259">
    <property type="entry name" value="ABC_Carb_Solutes_like"/>
    <property type="match status" value="1"/>
</dbReference>
<keyword evidence="1" id="KW-0813">Transport</keyword>
<dbReference type="InterPro" id="IPR012340">
    <property type="entry name" value="NA-bd_OB-fold"/>
</dbReference>
<dbReference type="Gene3D" id="2.40.50.140">
    <property type="entry name" value="Nucleic acid-binding proteins"/>
    <property type="match status" value="1"/>
</dbReference>
<dbReference type="InterPro" id="IPR008995">
    <property type="entry name" value="Mo/tungstate-bd_C_term_dom"/>
</dbReference>
<dbReference type="Gene3D" id="3.40.50.300">
    <property type="entry name" value="P-loop containing nucleotide triphosphate hydrolases"/>
    <property type="match status" value="1"/>
</dbReference>
<dbReference type="GO" id="GO:0005524">
    <property type="term" value="F:ATP binding"/>
    <property type="evidence" value="ECO:0007669"/>
    <property type="project" value="UniProtKB-KW"/>
</dbReference>
<dbReference type="InterPro" id="IPR027417">
    <property type="entry name" value="P-loop_NTPase"/>
</dbReference>
<dbReference type="PROSITE" id="PS00211">
    <property type="entry name" value="ABC_TRANSPORTER_1"/>
    <property type="match status" value="1"/>
</dbReference>
<dbReference type="Pfam" id="PF00005">
    <property type="entry name" value="ABC_tran"/>
    <property type="match status" value="1"/>
</dbReference>
<dbReference type="Pfam" id="PF08402">
    <property type="entry name" value="TOBE_2"/>
    <property type="match status" value="1"/>
</dbReference>
<dbReference type="PANTHER" id="PTHR43875">
    <property type="entry name" value="MALTODEXTRIN IMPORT ATP-BINDING PROTEIN MSMX"/>
    <property type="match status" value="1"/>
</dbReference>
<dbReference type="Gene3D" id="2.40.50.100">
    <property type="match status" value="1"/>
</dbReference>
<dbReference type="GO" id="GO:0015408">
    <property type="term" value="F:ABC-type ferric iron transporter activity"/>
    <property type="evidence" value="ECO:0007669"/>
    <property type="project" value="InterPro"/>
</dbReference>
<keyword evidence="2" id="KW-1003">Cell membrane</keyword>
<dbReference type="GO" id="GO:0016887">
    <property type="term" value="F:ATP hydrolysis activity"/>
    <property type="evidence" value="ECO:0007669"/>
    <property type="project" value="InterPro"/>
</dbReference>
<dbReference type="InterPro" id="IPR015853">
    <property type="entry name" value="ABC_transpr_FbpC"/>
</dbReference>
<dbReference type="InterPro" id="IPR017871">
    <property type="entry name" value="ABC_transporter-like_CS"/>
</dbReference>
<dbReference type="OrthoDB" id="9802264at2"/>
<dbReference type="GO" id="GO:0055052">
    <property type="term" value="C:ATP-binding cassette (ABC) transporter complex, substrate-binding subunit-containing"/>
    <property type="evidence" value="ECO:0007669"/>
    <property type="project" value="TreeGrafter"/>
</dbReference>
<protein>
    <submittedName>
        <fullName evidence="8">Carbohydrate ABC transporter ATP-binding protein, CUT1 family (TC 3.A.1.1.-)</fullName>
    </submittedName>
</protein>
<keyword evidence="5" id="KW-1278">Translocase</keyword>
<organism evidence="8 9">
    <name type="scientific">Enterovibrio nigricans DSM 22720</name>
    <dbReference type="NCBI Taxonomy" id="1121868"/>
    <lineage>
        <taxon>Bacteria</taxon>
        <taxon>Pseudomonadati</taxon>
        <taxon>Pseudomonadota</taxon>
        <taxon>Gammaproteobacteria</taxon>
        <taxon>Vibrionales</taxon>
        <taxon>Vibrionaceae</taxon>
        <taxon>Enterovibrio</taxon>
    </lineage>
</organism>